<dbReference type="AlphaFoldDB" id="T0QL72"/>
<dbReference type="GeneID" id="19948599"/>
<dbReference type="Proteomes" id="UP000030762">
    <property type="component" value="Unassembled WGS sequence"/>
</dbReference>
<proteinExistence type="predicted"/>
<evidence type="ECO:0000313" key="3">
    <source>
        <dbReference type="Proteomes" id="UP000030762"/>
    </source>
</evidence>
<evidence type="ECO:0000313" key="2">
    <source>
        <dbReference type="EMBL" id="EQC34545.1"/>
    </source>
</evidence>
<dbReference type="RefSeq" id="XP_008611951.1">
    <property type="nucleotide sequence ID" value="XM_008613729.1"/>
</dbReference>
<dbReference type="VEuPathDB" id="FungiDB:SDRG_07872"/>
<dbReference type="EMBL" id="JH767154">
    <property type="protein sequence ID" value="EQC34545.1"/>
    <property type="molecule type" value="Genomic_DNA"/>
</dbReference>
<accession>T0QL72</accession>
<sequence>MNDSDHSAFPLSDEDQLQRMACRRSQVAADGAELQKRIASLFPAAANDDAPAGSPTALRAGLFSKTNLHQQMAHHRSGEAADEAHLQEGLQWLFPDMAVAKASDDPVVAPSGVSANVLVGGCIAAMAIAIAYFTLKLHAAC</sequence>
<keyword evidence="1" id="KW-0812">Transmembrane</keyword>
<keyword evidence="3" id="KW-1185">Reference proteome</keyword>
<evidence type="ECO:0000256" key="1">
    <source>
        <dbReference type="SAM" id="Phobius"/>
    </source>
</evidence>
<keyword evidence="1" id="KW-0472">Membrane</keyword>
<name>T0QL72_SAPDV</name>
<dbReference type="InParanoid" id="T0QL72"/>
<protein>
    <submittedName>
        <fullName evidence="2">Uncharacterized protein</fullName>
    </submittedName>
</protein>
<reference evidence="2 3" key="1">
    <citation type="submission" date="2012-04" db="EMBL/GenBank/DDBJ databases">
        <title>The Genome Sequence of Saprolegnia declina VS20.</title>
        <authorList>
            <consortium name="The Broad Institute Genome Sequencing Platform"/>
            <person name="Russ C."/>
            <person name="Nusbaum C."/>
            <person name="Tyler B."/>
            <person name="van West P."/>
            <person name="Dieguez-Uribeondo J."/>
            <person name="de Bruijn I."/>
            <person name="Tripathy S."/>
            <person name="Jiang R."/>
            <person name="Young S.K."/>
            <person name="Zeng Q."/>
            <person name="Gargeya S."/>
            <person name="Fitzgerald M."/>
            <person name="Haas B."/>
            <person name="Abouelleil A."/>
            <person name="Alvarado L."/>
            <person name="Arachchi H.M."/>
            <person name="Berlin A."/>
            <person name="Chapman S.B."/>
            <person name="Goldberg J."/>
            <person name="Griggs A."/>
            <person name="Gujja S."/>
            <person name="Hansen M."/>
            <person name="Howarth C."/>
            <person name="Imamovic A."/>
            <person name="Larimer J."/>
            <person name="McCowen C."/>
            <person name="Montmayeur A."/>
            <person name="Murphy C."/>
            <person name="Neiman D."/>
            <person name="Pearson M."/>
            <person name="Priest M."/>
            <person name="Roberts A."/>
            <person name="Saif S."/>
            <person name="Shea T."/>
            <person name="Sisk P."/>
            <person name="Sykes S."/>
            <person name="Wortman J."/>
            <person name="Nusbaum C."/>
            <person name="Birren B."/>
        </authorList>
    </citation>
    <scope>NUCLEOTIDE SEQUENCE [LARGE SCALE GENOMIC DNA]</scope>
    <source>
        <strain evidence="2 3">VS20</strain>
    </source>
</reference>
<gene>
    <name evidence="2" type="ORF">SDRG_07872</name>
</gene>
<feature type="transmembrane region" description="Helical" evidence="1">
    <location>
        <begin position="113"/>
        <end position="135"/>
    </location>
</feature>
<organism evidence="2 3">
    <name type="scientific">Saprolegnia diclina (strain VS20)</name>
    <dbReference type="NCBI Taxonomy" id="1156394"/>
    <lineage>
        <taxon>Eukaryota</taxon>
        <taxon>Sar</taxon>
        <taxon>Stramenopiles</taxon>
        <taxon>Oomycota</taxon>
        <taxon>Saprolegniomycetes</taxon>
        <taxon>Saprolegniales</taxon>
        <taxon>Saprolegniaceae</taxon>
        <taxon>Saprolegnia</taxon>
    </lineage>
</organism>
<keyword evidence="1" id="KW-1133">Transmembrane helix</keyword>